<name>A0A7S8RG64_9MICO</name>
<evidence type="ECO:0008006" key="4">
    <source>
        <dbReference type="Google" id="ProtNLM"/>
    </source>
</evidence>
<accession>A0A7S8RG64</accession>
<dbReference type="InterPro" id="IPR007136">
    <property type="entry name" value="DUF347"/>
</dbReference>
<dbReference type="Pfam" id="PF03988">
    <property type="entry name" value="DUF347"/>
    <property type="match status" value="3"/>
</dbReference>
<dbReference type="EMBL" id="CP064760">
    <property type="protein sequence ID" value="QPE03911.1"/>
    <property type="molecule type" value="Genomic_DNA"/>
</dbReference>
<protein>
    <recommendedName>
        <fullName evidence="4">Membrane-anchored protein</fullName>
    </recommendedName>
</protein>
<feature type="transmembrane region" description="Helical" evidence="1">
    <location>
        <begin position="197"/>
        <end position="215"/>
    </location>
</feature>
<feature type="transmembrane region" description="Helical" evidence="1">
    <location>
        <begin position="80"/>
        <end position="98"/>
    </location>
</feature>
<feature type="transmembrane region" description="Helical" evidence="1">
    <location>
        <begin position="145"/>
        <end position="164"/>
    </location>
</feature>
<evidence type="ECO:0000313" key="2">
    <source>
        <dbReference type="EMBL" id="QPE03911.1"/>
    </source>
</evidence>
<sequence>MTASALTSRGTARHLLNKVPEVTIWFWIIKILCTTVGESFADWINSTLGVGLMNTALMFTLLMAAVLAGQMMLTRYVPGVYWLTVVVLSITGTLYTDILTDQLGVPLGLSTLLFAALLTVVFVIWYRREKTLSIHSINTRGREAFYWLAVLVTFALGTATGDWTLELTGWGPGLSILLPLTLIGIVTALWRYGANPVLSFWIAYILTRPLGANIGDFLALPADEQGLGLGTMLTSVIFLVAILAVVVYLSFSHSDVTERHTERAASRTPARARAAHSTLGVIAIATIALLAFTNAQPHQSALADEGPAPSCEANAAPLDQSEASAAVMQNFPSDATAAFRTIVSDVVNSVQQGDQAAATSRITDLETAWDDDQDTLNAADCQAWSYLDHQIDQALTAVRSSSPDQSAELAALQSLLTTLPA</sequence>
<dbReference type="KEGG" id="msf:IT882_11700"/>
<dbReference type="Proteomes" id="UP000594480">
    <property type="component" value="Chromosome"/>
</dbReference>
<feature type="transmembrane region" description="Helical" evidence="1">
    <location>
        <begin position="170"/>
        <end position="190"/>
    </location>
</feature>
<keyword evidence="1" id="KW-0812">Transmembrane</keyword>
<proteinExistence type="predicted"/>
<feature type="transmembrane region" description="Helical" evidence="1">
    <location>
        <begin position="272"/>
        <end position="292"/>
    </location>
</feature>
<feature type="transmembrane region" description="Helical" evidence="1">
    <location>
        <begin position="47"/>
        <end position="68"/>
    </location>
</feature>
<feature type="transmembrane region" description="Helical" evidence="1">
    <location>
        <begin position="104"/>
        <end position="125"/>
    </location>
</feature>
<keyword evidence="1" id="KW-0472">Membrane</keyword>
<dbReference type="AlphaFoldDB" id="A0A7S8RG64"/>
<organism evidence="2 3">
    <name type="scientific">Microbacterium schleiferi</name>
    <dbReference type="NCBI Taxonomy" id="69362"/>
    <lineage>
        <taxon>Bacteria</taxon>
        <taxon>Bacillati</taxon>
        <taxon>Actinomycetota</taxon>
        <taxon>Actinomycetes</taxon>
        <taxon>Micrococcales</taxon>
        <taxon>Microbacteriaceae</taxon>
        <taxon>Microbacterium</taxon>
    </lineage>
</organism>
<keyword evidence="3" id="KW-1185">Reference proteome</keyword>
<dbReference type="RefSeq" id="WP_195692002.1">
    <property type="nucleotide sequence ID" value="NZ_CP064760.1"/>
</dbReference>
<feature type="transmembrane region" description="Helical" evidence="1">
    <location>
        <begin position="227"/>
        <end position="251"/>
    </location>
</feature>
<reference evidence="2 3" key="1">
    <citation type="submission" date="2020-11" db="EMBL/GenBank/DDBJ databases">
        <title>Amino acid is mineralized and recycled by bacteria in oceanic microbiome.</title>
        <authorList>
            <person name="Zheng L.Y."/>
        </authorList>
    </citation>
    <scope>NUCLEOTIDE SEQUENCE [LARGE SCALE GENOMIC DNA]</scope>
    <source>
        <strain evidence="2 3">A32-1</strain>
    </source>
</reference>
<gene>
    <name evidence="2" type="ORF">IT882_11700</name>
</gene>
<keyword evidence="1" id="KW-1133">Transmembrane helix</keyword>
<evidence type="ECO:0000256" key="1">
    <source>
        <dbReference type="SAM" id="Phobius"/>
    </source>
</evidence>
<evidence type="ECO:0000313" key="3">
    <source>
        <dbReference type="Proteomes" id="UP000594480"/>
    </source>
</evidence>